<dbReference type="PRINTS" id="PR00032">
    <property type="entry name" value="HTHARAC"/>
</dbReference>
<reference evidence="5 6" key="1">
    <citation type="submission" date="2021-03" db="EMBL/GenBank/DDBJ databases">
        <title>Assistant Professor.</title>
        <authorList>
            <person name="Huq M.A."/>
        </authorList>
    </citation>
    <scope>NUCLEOTIDE SEQUENCE [LARGE SCALE GENOMIC DNA]</scope>
    <source>
        <strain evidence="5 6">MAH-29</strain>
    </source>
</reference>
<dbReference type="InterPro" id="IPR020449">
    <property type="entry name" value="Tscrpt_reg_AraC-type_HTH"/>
</dbReference>
<comment type="caution">
    <text evidence="5">The sequence shown here is derived from an EMBL/GenBank/DDBJ whole genome shotgun (WGS) entry which is preliminary data.</text>
</comment>
<dbReference type="InterPro" id="IPR032783">
    <property type="entry name" value="AraC_lig"/>
</dbReference>
<evidence type="ECO:0000313" key="5">
    <source>
        <dbReference type="EMBL" id="MBO9202389.1"/>
    </source>
</evidence>
<accession>A0ABS3YX19</accession>
<dbReference type="PANTHER" id="PTHR43280">
    <property type="entry name" value="ARAC-FAMILY TRANSCRIPTIONAL REGULATOR"/>
    <property type="match status" value="1"/>
</dbReference>
<keyword evidence="2" id="KW-0238">DNA-binding</keyword>
<proteinExistence type="predicted"/>
<dbReference type="Pfam" id="PF12852">
    <property type="entry name" value="Cupin_6"/>
    <property type="match status" value="1"/>
</dbReference>
<dbReference type="RefSeq" id="WP_209140435.1">
    <property type="nucleotide sequence ID" value="NZ_JAGHKO010000004.1"/>
</dbReference>
<dbReference type="PANTHER" id="PTHR43280:SF11">
    <property type="entry name" value="RCS-SPECIFIC HTH-TYPE TRANSCRIPTIONAL ACTIVATOR RCLR"/>
    <property type="match status" value="1"/>
</dbReference>
<evidence type="ECO:0000259" key="4">
    <source>
        <dbReference type="PROSITE" id="PS01124"/>
    </source>
</evidence>
<evidence type="ECO:0000256" key="2">
    <source>
        <dbReference type="ARBA" id="ARBA00023125"/>
    </source>
</evidence>
<protein>
    <submittedName>
        <fullName evidence="5">Helix-turn-helix domain-containing protein</fullName>
    </submittedName>
</protein>
<dbReference type="Gene3D" id="1.10.10.60">
    <property type="entry name" value="Homeodomain-like"/>
    <property type="match status" value="2"/>
</dbReference>
<keyword evidence="6" id="KW-1185">Reference proteome</keyword>
<gene>
    <name evidence="5" type="ORF">J7I42_19035</name>
</gene>
<evidence type="ECO:0000256" key="3">
    <source>
        <dbReference type="ARBA" id="ARBA00023163"/>
    </source>
</evidence>
<keyword evidence="1" id="KW-0805">Transcription regulation</keyword>
<sequence length="323" mass="35966">MIIDPAAKVSTGDLNTLISELDVQFVWLSHCLVSPGFRLEIPGGDFPGIHYNLSGRGRMLIKGLEPIELVPHTLIVVPNNSPFKIEVFSESKHFQELRTVNGMSVMQMKDEIHQFVAGDPEKAEINLICGFFKASYGQIMDLFAGLQSPIVEVFHTNEQLGERLRIAEAEFLSKEIGSSEMSSLLLKQVIILLLRRSLASIDLWCERFSILRDARIAKVMAVMAADPGDGHTVKSLADIACMSRSNFMTTFAAITGKSPMAMLREIRMRHATRLLKNSNLSIDQVSKESGYNSKNSFARVFRQTFGKYPNEYRADSTNTSAAS</sequence>
<evidence type="ECO:0000256" key="1">
    <source>
        <dbReference type="ARBA" id="ARBA00023015"/>
    </source>
</evidence>
<dbReference type="SMART" id="SM00342">
    <property type="entry name" value="HTH_ARAC"/>
    <property type="match status" value="1"/>
</dbReference>
<evidence type="ECO:0000313" key="6">
    <source>
        <dbReference type="Proteomes" id="UP000677244"/>
    </source>
</evidence>
<dbReference type="InterPro" id="IPR018060">
    <property type="entry name" value="HTH_AraC"/>
</dbReference>
<dbReference type="InterPro" id="IPR009057">
    <property type="entry name" value="Homeodomain-like_sf"/>
</dbReference>
<dbReference type="PROSITE" id="PS01124">
    <property type="entry name" value="HTH_ARAC_FAMILY_2"/>
    <property type="match status" value="1"/>
</dbReference>
<dbReference type="Pfam" id="PF12833">
    <property type="entry name" value="HTH_18"/>
    <property type="match status" value="1"/>
</dbReference>
<keyword evidence="3" id="KW-0804">Transcription</keyword>
<name>A0ABS3YX19_9BACT</name>
<dbReference type="EMBL" id="JAGHKO010000004">
    <property type="protein sequence ID" value="MBO9202389.1"/>
    <property type="molecule type" value="Genomic_DNA"/>
</dbReference>
<feature type="domain" description="HTH araC/xylS-type" evidence="4">
    <location>
        <begin position="217"/>
        <end position="315"/>
    </location>
</feature>
<organism evidence="5 6">
    <name type="scientific">Niastella soli</name>
    <dbReference type="NCBI Taxonomy" id="2821487"/>
    <lineage>
        <taxon>Bacteria</taxon>
        <taxon>Pseudomonadati</taxon>
        <taxon>Bacteroidota</taxon>
        <taxon>Chitinophagia</taxon>
        <taxon>Chitinophagales</taxon>
        <taxon>Chitinophagaceae</taxon>
        <taxon>Niastella</taxon>
    </lineage>
</organism>
<dbReference type="SUPFAM" id="SSF46689">
    <property type="entry name" value="Homeodomain-like"/>
    <property type="match status" value="2"/>
</dbReference>
<dbReference type="Proteomes" id="UP000677244">
    <property type="component" value="Unassembled WGS sequence"/>
</dbReference>